<proteinExistence type="inferred from homology"/>
<keyword evidence="6" id="KW-0813">Transport</keyword>
<dbReference type="InterPro" id="IPR023395">
    <property type="entry name" value="MCP_dom_sf"/>
</dbReference>
<organism evidence="8 9">
    <name type="scientific">Starmerella bacillaris</name>
    <name type="common">Yeast</name>
    <name type="synonym">Candida zemplinina</name>
    <dbReference type="NCBI Taxonomy" id="1247836"/>
    <lineage>
        <taxon>Eukaryota</taxon>
        <taxon>Fungi</taxon>
        <taxon>Dikarya</taxon>
        <taxon>Ascomycota</taxon>
        <taxon>Saccharomycotina</taxon>
        <taxon>Dipodascomycetes</taxon>
        <taxon>Dipodascales</taxon>
        <taxon>Trichomonascaceae</taxon>
        <taxon>Starmerella</taxon>
    </lineage>
</organism>
<keyword evidence="7" id="KW-0732">Signal</keyword>
<dbReference type="AlphaFoldDB" id="A0AAV5RM70"/>
<evidence type="ECO:0000256" key="5">
    <source>
        <dbReference type="PROSITE-ProRule" id="PRU00282"/>
    </source>
</evidence>
<keyword evidence="2 5" id="KW-0812">Transmembrane</keyword>
<dbReference type="SUPFAM" id="SSF103506">
    <property type="entry name" value="Mitochondrial carrier"/>
    <property type="match status" value="1"/>
</dbReference>
<evidence type="ECO:0000256" key="6">
    <source>
        <dbReference type="RuleBase" id="RU000488"/>
    </source>
</evidence>
<dbReference type="Proteomes" id="UP001362899">
    <property type="component" value="Unassembled WGS sequence"/>
</dbReference>
<protein>
    <submittedName>
        <fullName evidence="8">Hem25 protein</fullName>
    </submittedName>
</protein>
<dbReference type="EMBL" id="BTGC01000008">
    <property type="protein sequence ID" value="GMM52352.1"/>
    <property type="molecule type" value="Genomic_DNA"/>
</dbReference>
<sequence>MQHHISAGFLSGMASSVLLQPLDLLKTRSQQNESANLVQAFKSLSSVKEAWRGTLPSVIRTSCGAGLYFGTLNAFRTYRANRSSSAGTFRTSALPKLGVWDNILTGASARALVGFIMMPITVVKVRYESSLYNYSSVFSAFKDIVNSPLGWKGLFAGYGATLSRDAPYAGLYMFLYDLSKSFVQTEHFSPPVANAIAAVTASVLATTATAPFDTVKTRVQVANTHLSYVDAWKQVTSTGWRSLFNGLNLRLFRKAISAGISWCIYEEIIRYNMKRSQQLN</sequence>
<keyword evidence="9" id="KW-1185">Reference proteome</keyword>
<dbReference type="GO" id="GO:0005739">
    <property type="term" value="C:mitochondrion"/>
    <property type="evidence" value="ECO:0007669"/>
    <property type="project" value="TreeGrafter"/>
</dbReference>
<name>A0AAV5RM70_STABA</name>
<evidence type="ECO:0000256" key="7">
    <source>
        <dbReference type="SAM" id="SignalP"/>
    </source>
</evidence>
<dbReference type="PANTHER" id="PTHR46181">
    <property type="entry name" value="MITOCHONDRIAL GLYCINE TRANSPORTER"/>
    <property type="match status" value="1"/>
</dbReference>
<dbReference type="GO" id="GO:0015187">
    <property type="term" value="F:glycine transmembrane transporter activity"/>
    <property type="evidence" value="ECO:0007669"/>
    <property type="project" value="TreeGrafter"/>
</dbReference>
<gene>
    <name evidence="8" type="ORF">DASB73_033150</name>
</gene>
<dbReference type="Gene3D" id="1.50.40.10">
    <property type="entry name" value="Mitochondrial carrier domain"/>
    <property type="match status" value="1"/>
</dbReference>
<accession>A0AAV5RM70</accession>
<dbReference type="GO" id="GO:0016020">
    <property type="term" value="C:membrane"/>
    <property type="evidence" value="ECO:0007669"/>
    <property type="project" value="UniProtKB-SubCell"/>
</dbReference>
<evidence type="ECO:0000256" key="2">
    <source>
        <dbReference type="ARBA" id="ARBA00022692"/>
    </source>
</evidence>
<feature type="repeat" description="Solcar" evidence="5">
    <location>
        <begin position="97"/>
        <end position="182"/>
    </location>
</feature>
<dbReference type="InterPro" id="IPR018108">
    <property type="entry name" value="MCP_transmembrane"/>
</dbReference>
<evidence type="ECO:0000256" key="3">
    <source>
        <dbReference type="ARBA" id="ARBA00022989"/>
    </source>
</evidence>
<dbReference type="PANTHER" id="PTHR46181:SF3">
    <property type="entry name" value="MITOCHONDRIAL GLYCINE TRANSPORTER"/>
    <property type="match status" value="1"/>
</dbReference>
<keyword evidence="3" id="KW-1133">Transmembrane helix</keyword>
<evidence type="ECO:0000256" key="4">
    <source>
        <dbReference type="ARBA" id="ARBA00023136"/>
    </source>
</evidence>
<feature type="signal peptide" evidence="7">
    <location>
        <begin position="1"/>
        <end position="19"/>
    </location>
</feature>
<dbReference type="Pfam" id="PF00153">
    <property type="entry name" value="Mito_carr"/>
    <property type="match status" value="3"/>
</dbReference>
<evidence type="ECO:0000256" key="1">
    <source>
        <dbReference type="ARBA" id="ARBA00004141"/>
    </source>
</evidence>
<comment type="similarity">
    <text evidence="6">Belongs to the mitochondrial carrier (TC 2.A.29) family.</text>
</comment>
<feature type="chain" id="PRO_5043349528" evidence="7">
    <location>
        <begin position="20"/>
        <end position="280"/>
    </location>
</feature>
<feature type="repeat" description="Solcar" evidence="5">
    <location>
        <begin position="2"/>
        <end position="78"/>
    </location>
</feature>
<dbReference type="GO" id="GO:1904983">
    <property type="term" value="P:glycine import into mitochondrion"/>
    <property type="evidence" value="ECO:0007669"/>
    <property type="project" value="TreeGrafter"/>
</dbReference>
<reference evidence="8 9" key="1">
    <citation type="journal article" date="2023" name="Elife">
        <title>Identification of key yeast species and microbe-microbe interactions impacting larval growth of Drosophila in the wild.</title>
        <authorList>
            <person name="Mure A."/>
            <person name="Sugiura Y."/>
            <person name="Maeda R."/>
            <person name="Honda K."/>
            <person name="Sakurai N."/>
            <person name="Takahashi Y."/>
            <person name="Watada M."/>
            <person name="Katoh T."/>
            <person name="Gotoh A."/>
            <person name="Gotoh Y."/>
            <person name="Taniguchi I."/>
            <person name="Nakamura K."/>
            <person name="Hayashi T."/>
            <person name="Katayama T."/>
            <person name="Uemura T."/>
            <person name="Hattori Y."/>
        </authorList>
    </citation>
    <scope>NUCLEOTIDE SEQUENCE [LARGE SCALE GENOMIC DNA]</scope>
    <source>
        <strain evidence="8 9">SB-73</strain>
    </source>
</reference>
<keyword evidence="4 5" id="KW-0472">Membrane</keyword>
<evidence type="ECO:0000313" key="9">
    <source>
        <dbReference type="Proteomes" id="UP001362899"/>
    </source>
</evidence>
<comment type="subcellular location">
    <subcellularLocation>
        <location evidence="1">Membrane</location>
        <topology evidence="1">Multi-pass membrane protein</topology>
    </subcellularLocation>
</comment>
<dbReference type="PROSITE" id="PS50920">
    <property type="entry name" value="SOLCAR"/>
    <property type="match status" value="3"/>
</dbReference>
<feature type="repeat" description="Solcar" evidence="5">
    <location>
        <begin position="189"/>
        <end position="271"/>
    </location>
</feature>
<comment type="caution">
    <text evidence="8">The sequence shown here is derived from an EMBL/GenBank/DDBJ whole genome shotgun (WGS) entry which is preliminary data.</text>
</comment>
<evidence type="ECO:0000313" key="8">
    <source>
        <dbReference type="EMBL" id="GMM52352.1"/>
    </source>
</evidence>